<evidence type="ECO:0000313" key="4">
    <source>
        <dbReference type="EMBL" id="KAH7445594.1"/>
    </source>
</evidence>
<dbReference type="AlphaFoldDB" id="A0A8T2VHN2"/>
<dbReference type="InterPro" id="IPR013320">
    <property type="entry name" value="ConA-like_dom_sf"/>
</dbReference>
<name>A0A8T2VHN2_CERRI</name>
<dbReference type="EMBL" id="CM035406">
    <property type="protein sequence ID" value="KAH7445594.1"/>
    <property type="molecule type" value="Genomic_DNA"/>
</dbReference>
<feature type="domain" description="Legume lectin" evidence="3">
    <location>
        <begin position="72"/>
        <end position="137"/>
    </location>
</feature>
<keyword evidence="1" id="KW-0430">Lectin</keyword>
<dbReference type="SUPFAM" id="SSF49899">
    <property type="entry name" value="Concanavalin A-like lectins/glucanases"/>
    <property type="match status" value="1"/>
</dbReference>
<evidence type="ECO:0000256" key="1">
    <source>
        <dbReference type="ARBA" id="ARBA00022734"/>
    </source>
</evidence>
<evidence type="ECO:0000313" key="5">
    <source>
        <dbReference type="Proteomes" id="UP000825935"/>
    </source>
</evidence>
<keyword evidence="2" id="KW-0732">Signal</keyword>
<feature type="signal peptide" evidence="2">
    <location>
        <begin position="1"/>
        <end position="28"/>
    </location>
</feature>
<dbReference type="GO" id="GO:0030246">
    <property type="term" value="F:carbohydrate binding"/>
    <property type="evidence" value="ECO:0007669"/>
    <property type="project" value="UniProtKB-KW"/>
</dbReference>
<dbReference type="Proteomes" id="UP000825935">
    <property type="component" value="Chromosome 1"/>
</dbReference>
<comment type="caution">
    <text evidence="4">The sequence shown here is derived from an EMBL/GenBank/DDBJ whole genome shotgun (WGS) entry which is preliminary data.</text>
</comment>
<dbReference type="OrthoDB" id="2014828at2759"/>
<dbReference type="InterPro" id="IPR001220">
    <property type="entry name" value="Legume_lectin_dom"/>
</dbReference>
<proteinExistence type="predicted"/>
<dbReference type="Gene3D" id="2.60.120.200">
    <property type="match status" value="1"/>
</dbReference>
<organism evidence="4 5">
    <name type="scientific">Ceratopteris richardii</name>
    <name type="common">Triangle waterfern</name>
    <dbReference type="NCBI Taxonomy" id="49495"/>
    <lineage>
        <taxon>Eukaryota</taxon>
        <taxon>Viridiplantae</taxon>
        <taxon>Streptophyta</taxon>
        <taxon>Embryophyta</taxon>
        <taxon>Tracheophyta</taxon>
        <taxon>Polypodiopsida</taxon>
        <taxon>Polypodiidae</taxon>
        <taxon>Polypodiales</taxon>
        <taxon>Pteridineae</taxon>
        <taxon>Pteridaceae</taxon>
        <taxon>Parkerioideae</taxon>
        <taxon>Ceratopteris</taxon>
    </lineage>
</organism>
<reference evidence="4" key="1">
    <citation type="submission" date="2021-08" db="EMBL/GenBank/DDBJ databases">
        <title>WGS assembly of Ceratopteris richardii.</title>
        <authorList>
            <person name="Marchant D.B."/>
            <person name="Chen G."/>
            <person name="Jenkins J."/>
            <person name="Shu S."/>
            <person name="Leebens-Mack J."/>
            <person name="Grimwood J."/>
            <person name="Schmutz J."/>
            <person name="Soltis P."/>
            <person name="Soltis D."/>
            <person name="Chen Z.-H."/>
        </authorList>
    </citation>
    <scope>NUCLEOTIDE SEQUENCE</scope>
    <source>
        <strain evidence="4">Whitten #5841</strain>
        <tissue evidence="4">Leaf</tissue>
    </source>
</reference>
<feature type="chain" id="PRO_5035715221" description="Legume lectin domain-containing protein" evidence="2">
    <location>
        <begin position="29"/>
        <end position="148"/>
    </location>
</feature>
<accession>A0A8T2VHN2</accession>
<protein>
    <recommendedName>
        <fullName evidence="3">Legume lectin domain-containing protein</fullName>
    </recommendedName>
</protein>
<sequence>MYLLRLLPPSLLLGTLLFPLAFFISASAGNSAPPKGVELRFPPFTSSLKCVPTAGSNAAQICHAVATPNGTQILFYSENQSVISTRYQYASKVALWKKGLPYAASFSTAFTVLASPVDDQTFTFGGGIAFAITPDRRWSIRAGELSAL</sequence>
<keyword evidence="5" id="KW-1185">Reference proteome</keyword>
<gene>
    <name evidence="4" type="ORF">KP509_01G016700</name>
</gene>
<evidence type="ECO:0000259" key="3">
    <source>
        <dbReference type="Pfam" id="PF00139"/>
    </source>
</evidence>
<evidence type="ECO:0000256" key="2">
    <source>
        <dbReference type="SAM" id="SignalP"/>
    </source>
</evidence>
<dbReference type="Pfam" id="PF00139">
    <property type="entry name" value="Lectin_legB"/>
    <property type="match status" value="1"/>
</dbReference>